<dbReference type="AlphaFoldDB" id="A0A2T3A8S9"/>
<keyword evidence="2" id="KW-1185">Reference proteome</keyword>
<gene>
    <name evidence="1" type="ORF">BD289DRAFT_250323</name>
</gene>
<evidence type="ECO:0000313" key="1">
    <source>
        <dbReference type="EMBL" id="PSR85813.1"/>
    </source>
</evidence>
<dbReference type="OrthoDB" id="5233147at2759"/>
<sequence>MANLLSNAVSSTSGSQPLADLHIAVGTAKDCVQRQLSRSPRLHDFTATDTGVEATGTAAERARSAWQHSRSSALNNSKNSEVTQGLFLPCVTYGKAQFELDQAKKTRTGNLGPANYNACNASCIGYGLLSLAIP</sequence>
<dbReference type="InParanoid" id="A0A2T3A8S9"/>
<name>A0A2T3A8S9_9PEZI</name>
<accession>A0A2T3A8S9</accession>
<organism evidence="1 2">
    <name type="scientific">Coniella lustricola</name>
    <dbReference type="NCBI Taxonomy" id="2025994"/>
    <lineage>
        <taxon>Eukaryota</taxon>
        <taxon>Fungi</taxon>
        <taxon>Dikarya</taxon>
        <taxon>Ascomycota</taxon>
        <taxon>Pezizomycotina</taxon>
        <taxon>Sordariomycetes</taxon>
        <taxon>Sordariomycetidae</taxon>
        <taxon>Diaporthales</taxon>
        <taxon>Schizoparmaceae</taxon>
        <taxon>Coniella</taxon>
    </lineage>
</organism>
<proteinExistence type="predicted"/>
<evidence type="ECO:0000313" key="2">
    <source>
        <dbReference type="Proteomes" id="UP000241462"/>
    </source>
</evidence>
<reference evidence="1 2" key="1">
    <citation type="journal article" date="2018" name="Mycol. Prog.">
        <title>Coniella lustricola, a new species from submerged detritus.</title>
        <authorList>
            <person name="Raudabaugh D.B."/>
            <person name="Iturriaga T."/>
            <person name="Carver A."/>
            <person name="Mondo S."/>
            <person name="Pangilinan J."/>
            <person name="Lipzen A."/>
            <person name="He G."/>
            <person name="Amirebrahimi M."/>
            <person name="Grigoriev I.V."/>
            <person name="Miller A.N."/>
        </authorList>
    </citation>
    <scope>NUCLEOTIDE SEQUENCE [LARGE SCALE GENOMIC DNA]</scope>
    <source>
        <strain evidence="1 2">B22-T-1</strain>
    </source>
</reference>
<dbReference type="EMBL" id="KZ678437">
    <property type="protein sequence ID" value="PSR85813.1"/>
    <property type="molecule type" value="Genomic_DNA"/>
</dbReference>
<dbReference type="STRING" id="2025994.A0A2T3A8S9"/>
<protein>
    <submittedName>
        <fullName evidence="1">Uncharacterized protein</fullName>
    </submittedName>
</protein>
<dbReference type="Proteomes" id="UP000241462">
    <property type="component" value="Unassembled WGS sequence"/>
</dbReference>